<protein>
    <submittedName>
        <fullName evidence="1">Uncharacterized protein</fullName>
    </submittedName>
</protein>
<sequence>MELIEPASHVQLQPGGLLFYSDPHLVETDVSELAVEYLCELAVLDEESPG</sequence>
<evidence type="ECO:0000313" key="2">
    <source>
        <dbReference type="Proteomes" id="UP000697998"/>
    </source>
</evidence>
<dbReference type="EMBL" id="JADJMH010000003">
    <property type="protein sequence ID" value="MBK7674300.1"/>
    <property type="molecule type" value="Genomic_DNA"/>
</dbReference>
<reference evidence="1 2" key="1">
    <citation type="submission" date="2020-10" db="EMBL/GenBank/DDBJ databases">
        <title>Connecting structure to function with the recovery of over 1000 high-quality activated sludge metagenome-assembled genomes encoding full-length rRNA genes using long-read sequencing.</title>
        <authorList>
            <person name="Singleton C.M."/>
            <person name="Petriglieri F."/>
            <person name="Kristensen J.M."/>
            <person name="Kirkegaard R.H."/>
            <person name="Michaelsen T.Y."/>
            <person name="Andersen M.H."/>
            <person name="Karst S.M."/>
            <person name="Dueholm M.S."/>
            <person name="Nielsen P.H."/>
            <person name="Albertsen M."/>
        </authorList>
    </citation>
    <scope>NUCLEOTIDE SEQUENCE [LARGE SCALE GENOMIC DNA]</scope>
    <source>
        <strain evidence="1">EsbW_18-Q3-R4-48_BATAC.285</strain>
    </source>
</reference>
<evidence type="ECO:0000313" key="1">
    <source>
        <dbReference type="EMBL" id="MBK7674300.1"/>
    </source>
</evidence>
<proteinExistence type="predicted"/>
<name>A0A935UGD3_9PROT</name>
<dbReference type="Proteomes" id="UP000697998">
    <property type="component" value="Unassembled WGS sequence"/>
</dbReference>
<accession>A0A935UGD3</accession>
<organism evidence="1 2">
    <name type="scientific">Candidatus Accumulibacter proximus</name>
    <dbReference type="NCBI Taxonomy" id="2954385"/>
    <lineage>
        <taxon>Bacteria</taxon>
        <taxon>Pseudomonadati</taxon>
        <taxon>Pseudomonadota</taxon>
        <taxon>Betaproteobacteria</taxon>
        <taxon>Candidatus Accumulibacter</taxon>
    </lineage>
</organism>
<comment type="caution">
    <text evidence="1">The sequence shown here is derived from an EMBL/GenBank/DDBJ whole genome shotgun (WGS) entry which is preliminary data.</text>
</comment>
<gene>
    <name evidence="1" type="ORF">IPJ27_05770</name>
</gene>
<dbReference type="AlphaFoldDB" id="A0A935UGD3"/>